<sequence length="699" mass="75334">MADSKHPRRRKSPSLKLSTDSIPPQLPLYSSPPQTASGWSRFDPFADNPPDYPESSEADADESDQEVPVHKRRQASPQIYVSPFQSSPRKTRRPPFHSPSPSLTSHRTRHHARTSAFRHAATNSDTYLDSLLARSVHALEISNTLLQSSIATNSSMSSVLSADSPGDEGLEESANGLSKRIMKSRDLQKDWIDDLEEIGNRVDSLFGEQTEMEGGSRQPCRGNGRGSQVPVMPPSRDATSSVSQSLPISSGFPQTLVERRRGHHSPSLTVVTPTTLEGRLDYSAHSRSHFVAPPPRALTVYIGSDDIDPGAIKLPPTLGIRSPPQPAHSHLFQSAASSASPSPVSSRRTSFSNGQGAGTHRSESSTPVAVRAYDILSSFVSAQRGPDKVTRSQSFGANTSPTMPVNAWRTHASPTLSEISNVSTSPTKSRGRSLTSLRTTQIDSQSNTPGSMSKPLTPPIEELPCANSSSESDTQTNLAVTSLRKIFMDDQALAIEREKQLSASRSLSNSTTGSRMRPPPRLLAPPTLPEASTSHATASVTRLLTKNKHSSSTRPTSPPRQSSLRSPSARSPPLSPSPSPSPSLLNIPHLFGGGSGGSNNGSGRSTPNRVSFAALPESYANSKPGGPDGQFNRERRRKQRKPSGRTPLKSHSRSRSLEDYSDDGQGWGWANWLLAGNNVGTAALRFDQEARWGLRPSPI</sequence>
<feature type="compositionally biased region" description="Polar residues" evidence="1">
    <location>
        <begin position="237"/>
        <end position="248"/>
    </location>
</feature>
<dbReference type="AlphaFoldDB" id="A0A9P6HC36"/>
<protein>
    <submittedName>
        <fullName evidence="2">Uncharacterized protein</fullName>
    </submittedName>
</protein>
<evidence type="ECO:0000313" key="3">
    <source>
        <dbReference type="Proteomes" id="UP000736335"/>
    </source>
</evidence>
<reference evidence="2" key="1">
    <citation type="journal article" date="2020" name="Nat. Commun.">
        <title>Large-scale genome sequencing of mycorrhizal fungi provides insights into the early evolution of symbiotic traits.</title>
        <authorList>
            <person name="Miyauchi S."/>
            <person name="Kiss E."/>
            <person name="Kuo A."/>
            <person name="Drula E."/>
            <person name="Kohler A."/>
            <person name="Sanchez-Garcia M."/>
            <person name="Morin E."/>
            <person name="Andreopoulos B."/>
            <person name="Barry K.W."/>
            <person name="Bonito G."/>
            <person name="Buee M."/>
            <person name="Carver A."/>
            <person name="Chen C."/>
            <person name="Cichocki N."/>
            <person name="Clum A."/>
            <person name="Culley D."/>
            <person name="Crous P.W."/>
            <person name="Fauchery L."/>
            <person name="Girlanda M."/>
            <person name="Hayes R.D."/>
            <person name="Keri Z."/>
            <person name="LaButti K."/>
            <person name="Lipzen A."/>
            <person name="Lombard V."/>
            <person name="Magnuson J."/>
            <person name="Maillard F."/>
            <person name="Murat C."/>
            <person name="Nolan M."/>
            <person name="Ohm R.A."/>
            <person name="Pangilinan J."/>
            <person name="Pereira M.F."/>
            <person name="Perotto S."/>
            <person name="Peter M."/>
            <person name="Pfister S."/>
            <person name="Riley R."/>
            <person name="Sitrit Y."/>
            <person name="Stielow J.B."/>
            <person name="Szollosi G."/>
            <person name="Zifcakova L."/>
            <person name="Stursova M."/>
            <person name="Spatafora J.W."/>
            <person name="Tedersoo L."/>
            <person name="Vaario L.M."/>
            <person name="Yamada A."/>
            <person name="Yan M."/>
            <person name="Wang P."/>
            <person name="Xu J."/>
            <person name="Bruns T."/>
            <person name="Baldrian P."/>
            <person name="Vilgalys R."/>
            <person name="Dunand C."/>
            <person name="Henrissat B."/>
            <person name="Grigoriev I.V."/>
            <person name="Hibbett D."/>
            <person name="Nagy L.G."/>
            <person name="Martin F.M."/>
        </authorList>
    </citation>
    <scope>NUCLEOTIDE SEQUENCE</scope>
    <source>
        <strain evidence="2">UH-Tt-Lm1</strain>
    </source>
</reference>
<feature type="compositionally biased region" description="Low complexity" evidence="1">
    <location>
        <begin position="334"/>
        <end position="352"/>
    </location>
</feature>
<feature type="compositionally biased region" description="Basic residues" evidence="1">
    <location>
        <begin position="1"/>
        <end position="13"/>
    </location>
</feature>
<feature type="compositionally biased region" description="Polar residues" evidence="1">
    <location>
        <begin position="530"/>
        <end position="544"/>
    </location>
</feature>
<feature type="region of interest" description="Disordered" evidence="1">
    <location>
        <begin position="383"/>
        <end position="476"/>
    </location>
</feature>
<feature type="compositionally biased region" description="Acidic residues" evidence="1">
    <location>
        <begin position="54"/>
        <end position="65"/>
    </location>
</feature>
<feature type="region of interest" description="Disordered" evidence="1">
    <location>
        <begin position="313"/>
        <end position="366"/>
    </location>
</feature>
<feature type="compositionally biased region" description="Polar residues" evidence="1">
    <location>
        <begin position="501"/>
        <end position="514"/>
    </location>
</feature>
<feature type="compositionally biased region" description="Polar residues" evidence="1">
    <location>
        <begin position="391"/>
        <end position="403"/>
    </location>
</feature>
<comment type="caution">
    <text evidence="2">The sequence shown here is derived from an EMBL/GenBank/DDBJ whole genome shotgun (WGS) entry which is preliminary data.</text>
</comment>
<feature type="compositionally biased region" description="Polar residues" evidence="1">
    <location>
        <begin position="466"/>
        <end position="476"/>
    </location>
</feature>
<accession>A0A9P6HC36</accession>
<feature type="region of interest" description="Disordered" evidence="1">
    <location>
        <begin position="500"/>
        <end position="661"/>
    </location>
</feature>
<organism evidence="2 3">
    <name type="scientific">Thelephora terrestris</name>
    <dbReference type="NCBI Taxonomy" id="56493"/>
    <lineage>
        <taxon>Eukaryota</taxon>
        <taxon>Fungi</taxon>
        <taxon>Dikarya</taxon>
        <taxon>Basidiomycota</taxon>
        <taxon>Agaricomycotina</taxon>
        <taxon>Agaricomycetes</taxon>
        <taxon>Thelephorales</taxon>
        <taxon>Thelephoraceae</taxon>
        <taxon>Thelephora</taxon>
    </lineage>
</organism>
<name>A0A9P6HC36_9AGAM</name>
<feature type="region of interest" description="Disordered" evidence="1">
    <location>
        <begin position="1"/>
        <end position="114"/>
    </location>
</feature>
<dbReference type="Proteomes" id="UP000736335">
    <property type="component" value="Unassembled WGS sequence"/>
</dbReference>
<dbReference type="OrthoDB" id="3254377at2759"/>
<feature type="compositionally biased region" description="Polar residues" evidence="1">
    <location>
        <begin position="75"/>
        <end position="88"/>
    </location>
</feature>
<feature type="region of interest" description="Disordered" evidence="1">
    <location>
        <begin position="209"/>
        <end position="248"/>
    </location>
</feature>
<evidence type="ECO:0000256" key="1">
    <source>
        <dbReference type="SAM" id="MobiDB-lite"/>
    </source>
</evidence>
<feature type="compositionally biased region" description="Low complexity" evidence="1">
    <location>
        <begin position="552"/>
        <end position="572"/>
    </location>
</feature>
<proteinExistence type="predicted"/>
<keyword evidence="3" id="KW-1185">Reference proteome</keyword>
<feature type="compositionally biased region" description="Pro residues" evidence="1">
    <location>
        <begin position="517"/>
        <end position="528"/>
    </location>
</feature>
<feature type="compositionally biased region" description="Gly residues" evidence="1">
    <location>
        <begin position="591"/>
        <end position="600"/>
    </location>
</feature>
<dbReference type="EMBL" id="WIUZ02000012">
    <property type="protein sequence ID" value="KAF9782215.1"/>
    <property type="molecule type" value="Genomic_DNA"/>
</dbReference>
<feature type="compositionally biased region" description="Polar residues" evidence="1">
    <location>
        <begin position="412"/>
        <end position="451"/>
    </location>
</feature>
<gene>
    <name evidence="2" type="ORF">BJ322DRAFT_204065</name>
</gene>
<feature type="compositionally biased region" description="Basic residues" evidence="1">
    <location>
        <begin position="634"/>
        <end position="654"/>
    </location>
</feature>
<evidence type="ECO:0000313" key="2">
    <source>
        <dbReference type="EMBL" id="KAF9782215.1"/>
    </source>
</evidence>
<reference evidence="2" key="2">
    <citation type="submission" date="2020-11" db="EMBL/GenBank/DDBJ databases">
        <authorList>
            <consortium name="DOE Joint Genome Institute"/>
            <person name="Kuo A."/>
            <person name="Miyauchi S."/>
            <person name="Kiss E."/>
            <person name="Drula E."/>
            <person name="Kohler A."/>
            <person name="Sanchez-Garcia M."/>
            <person name="Andreopoulos B."/>
            <person name="Barry K.W."/>
            <person name="Bonito G."/>
            <person name="Buee M."/>
            <person name="Carver A."/>
            <person name="Chen C."/>
            <person name="Cichocki N."/>
            <person name="Clum A."/>
            <person name="Culley D."/>
            <person name="Crous P.W."/>
            <person name="Fauchery L."/>
            <person name="Girlanda M."/>
            <person name="Hayes R."/>
            <person name="Keri Z."/>
            <person name="Labutti K."/>
            <person name="Lipzen A."/>
            <person name="Lombard V."/>
            <person name="Magnuson J."/>
            <person name="Maillard F."/>
            <person name="Morin E."/>
            <person name="Murat C."/>
            <person name="Nolan M."/>
            <person name="Ohm R."/>
            <person name="Pangilinan J."/>
            <person name="Pereira M."/>
            <person name="Perotto S."/>
            <person name="Peter M."/>
            <person name="Riley R."/>
            <person name="Sitrit Y."/>
            <person name="Stielow B."/>
            <person name="Szollosi G."/>
            <person name="Zifcakova L."/>
            <person name="Stursova M."/>
            <person name="Spatafora J.W."/>
            <person name="Tedersoo L."/>
            <person name="Vaario L.-M."/>
            <person name="Yamada A."/>
            <person name="Yan M."/>
            <person name="Wang P."/>
            <person name="Xu J."/>
            <person name="Bruns T."/>
            <person name="Baldrian P."/>
            <person name="Vilgalys R."/>
            <person name="Henrissat B."/>
            <person name="Grigoriev I.V."/>
            <person name="Hibbett D."/>
            <person name="Nagy L.G."/>
            <person name="Martin F.M."/>
        </authorList>
    </citation>
    <scope>NUCLEOTIDE SEQUENCE</scope>
    <source>
        <strain evidence="2">UH-Tt-Lm1</strain>
    </source>
</reference>